<dbReference type="GO" id="GO:0043565">
    <property type="term" value="F:sequence-specific DNA binding"/>
    <property type="evidence" value="ECO:0007669"/>
    <property type="project" value="TreeGrafter"/>
</dbReference>
<evidence type="ECO:0000256" key="1">
    <source>
        <dbReference type="SAM" id="MobiDB-lite"/>
    </source>
</evidence>
<gene>
    <name evidence="2" type="ORF">Dbus_chr2Rg1706</name>
</gene>
<sequence length="323" mass="37036">MEKFVFADCWELLQRFGSLANTAQQANFELFCQCWSKLQMQHFYSAQTNNVEVIETTLAALHVAKRVACARRTNGEPFQATRAQRIGGIYLLYAIYNKQPTMHFVKIKVSPSTWETLSRFVEQLRLDSGEQNDTQQVSYIFWQLVQKNAFRFTALDYCQALDALADYDHLESYVDTKQSKNQTKHILPNQLRPTNANLVDEIQGLTELSTTCKPLCQLETAYNQHKAEHHTELPATTIFSQLQAVFSDINKMLTDERSTSSHTTNNQLDQRKSLRHRAMYGDIEKAEPETSVAEPSEPHERRMSSSTVFGRKLPDDVLKDLGS</sequence>
<dbReference type="OMA" id="IYNKQPT"/>
<dbReference type="GO" id="GO:0042796">
    <property type="term" value="P:snRNA transcription by RNA polymerase III"/>
    <property type="evidence" value="ECO:0007669"/>
    <property type="project" value="TreeGrafter"/>
</dbReference>
<organism evidence="2 3">
    <name type="scientific">Drosophila busckii</name>
    <name type="common">Fruit fly</name>
    <dbReference type="NCBI Taxonomy" id="30019"/>
    <lineage>
        <taxon>Eukaryota</taxon>
        <taxon>Metazoa</taxon>
        <taxon>Ecdysozoa</taxon>
        <taxon>Arthropoda</taxon>
        <taxon>Hexapoda</taxon>
        <taxon>Insecta</taxon>
        <taxon>Pterygota</taxon>
        <taxon>Neoptera</taxon>
        <taxon>Endopterygota</taxon>
        <taxon>Diptera</taxon>
        <taxon>Brachycera</taxon>
        <taxon>Muscomorpha</taxon>
        <taxon>Ephydroidea</taxon>
        <taxon>Drosophilidae</taxon>
        <taxon>Drosophila</taxon>
    </lineage>
</organism>
<dbReference type="Pfam" id="PF09808">
    <property type="entry name" value="SNAPC1"/>
    <property type="match status" value="1"/>
</dbReference>
<dbReference type="GO" id="GO:0019185">
    <property type="term" value="C:snRNA-activating protein complex"/>
    <property type="evidence" value="ECO:0007669"/>
    <property type="project" value="TreeGrafter"/>
</dbReference>
<dbReference type="PANTHER" id="PTHR15131">
    <property type="entry name" value="SMALL NUCLEAR RNA ACTIVATING COMPLEX, POLYPEPTIDE 1"/>
    <property type="match status" value="1"/>
</dbReference>
<dbReference type="GO" id="GO:0042795">
    <property type="term" value="P:snRNA transcription by RNA polymerase II"/>
    <property type="evidence" value="ECO:0007669"/>
    <property type="project" value="TreeGrafter"/>
</dbReference>
<dbReference type="Proteomes" id="UP000494163">
    <property type="component" value="Chromosome 2R"/>
</dbReference>
<feature type="region of interest" description="Disordered" evidence="1">
    <location>
        <begin position="280"/>
        <end position="323"/>
    </location>
</feature>
<feature type="compositionally biased region" description="Basic and acidic residues" evidence="1">
    <location>
        <begin position="312"/>
        <end position="323"/>
    </location>
</feature>
<protein>
    <submittedName>
        <fullName evidence="2">Pbp45</fullName>
    </submittedName>
</protein>
<dbReference type="InterPro" id="IPR019188">
    <property type="entry name" value="SNAPC1"/>
</dbReference>
<name>A0A0M4EDU4_DROBS</name>
<keyword evidence="3" id="KW-1185">Reference proteome</keyword>
<proteinExistence type="predicted"/>
<evidence type="ECO:0000313" key="2">
    <source>
        <dbReference type="EMBL" id="ALC42127.1"/>
    </source>
</evidence>
<dbReference type="PANTHER" id="PTHR15131:SF3">
    <property type="entry name" value="SNRNA-ACTIVATING PROTEIN COMPLEX SUBUNIT 1"/>
    <property type="match status" value="1"/>
</dbReference>
<evidence type="ECO:0000313" key="3">
    <source>
        <dbReference type="Proteomes" id="UP000494163"/>
    </source>
</evidence>
<dbReference type="AlphaFoldDB" id="A0A0M4EDU4"/>
<reference evidence="2 3" key="1">
    <citation type="submission" date="2015-08" db="EMBL/GenBank/DDBJ databases">
        <title>Ancestral chromatin configuration constrains chromatin evolution on differentiating sex chromosomes in Drosophila.</title>
        <authorList>
            <person name="Zhou Q."/>
            <person name="Bachtrog D."/>
        </authorList>
    </citation>
    <scope>NUCLEOTIDE SEQUENCE [LARGE SCALE GENOMIC DNA]</scope>
    <source>
        <tissue evidence="2">Whole larvae</tissue>
    </source>
</reference>
<dbReference type="OrthoDB" id="20127at2759"/>
<dbReference type="EMBL" id="CP012524">
    <property type="protein sequence ID" value="ALC42127.1"/>
    <property type="molecule type" value="Genomic_DNA"/>
</dbReference>
<dbReference type="STRING" id="30019.A0A0M4EDU4"/>
<accession>A0A0M4EDU4</accession>